<evidence type="ECO:0000256" key="1">
    <source>
        <dbReference type="ARBA" id="ARBA00006739"/>
    </source>
</evidence>
<keyword evidence="7" id="KW-1185">Reference proteome</keyword>
<dbReference type="InterPro" id="IPR029044">
    <property type="entry name" value="Nucleotide-diphossugar_trans"/>
</dbReference>
<evidence type="ECO:0000256" key="2">
    <source>
        <dbReference type="ARBA" id="ARBA00022676"/>
    </source>
</evidence>
<feature type="transmembrane region" description="Helical" evidence="4">
    <location>
        <begin position="12"/>
        <end position="39"/>
    </location>
</feature>
<dbReference type="eggNOG" id="COG1215">
    <property type="taxonomic scope" value="Bacteria"/>
</dbReference>
<dbReference type="PIR" id="A97211">
    <property type="entry name" value="A97211"/>
</dbReference>
<evidence type="ECO:0000313" key="7">
    <source>
        <dbReference type="Proteomes" id="UP000000814"/>
    </source>
</evidence>
<name>Q97G47_CLOAB</name>
<proteinExistence type="inferred from homology"/>
<dbReference type="NCBIfam" id="TIGR03111">
    <property type="entry name" value="glyc2_xrt_Gpos1"/>
    <property type="match status" value="1"/>
</dbReference>
<accession>Q97G47</accession>
<dbReference type="RefSeq" id="WP_010965817.1">
    <property type="nucleotide sequence ID" value="NC_003030.1"/>
</dbReference>
<dbReference type="InterPro" id="IPR017542">
    <property type="entry name" value="XrtG-assoc_glycosyltfrase"/>
</dbReference>
<keyword evidence="3" id="KW-0808">Transferase</keyword>
<dbReference type="CDD" id="cd06423">
    <property type="entry name" value="CESA_like"/>
    <property type="match status" value="1"/>
</dbReference>
<feature type="transmembrane region" description="Helical" evidence="4">
    <location>
        <begin position="319"/>
        <end position="336"/>
    </location>
</feature>
<dbReference type="Pfam" id="PF00535">
    <property type="entry name" value="Glycos_transf_2"/>
    <property type="match status" value="1"/>
</dbReference>
<dbReference type="PANTHER" id="PTHR43630">
    <property type="entry name" value="POLY-BETA-1,6-N-ACETYL-D-GLUCOSAMINE SYNTHASE"/>
    <property type="match status" value="1"/>
</dbReference>
<comment type="similarity">
    <text evidence="1">Belongs to the glycosyltransferase 2 family.</text>
</comment>
<sequence>MKQQLIIQLLFWGIWLVIPLIVDIIGGVIGAIFITVSYFRKKKLDIGYLPDITILIPIYNSENTLENCLNSVINQTYPIEKISVMLINNGKRDKAYNVFCSFQERNPRLKVWWLDSSSGKAKALNKGIYMANGKYIINIDSDGVLDKEAILKVVEKFETNPDICAMTGVVLTDPELIEETKLKNLRLIQRCELFEYIEAFLIGRGFQSQVNMMFTLAGAFSCYRREIIMKTQLYNNETLGEDTHMTSQIRELLDGKIALCEEAFFYVDPIDDLDKLYIQRQRWQRGQMEVSALFNEIANKNTKRFINVLKVTIIKDHSLVFPRFIWIFAMMYLVFLDYPLTLVVGANLILYIVYVITSTIYFFIAKLFLKEKKQIKDYVNKHWYIILLLPIYRFVVFFIRVAGIINAVEKNASWNTKTFSQEREIVDVRLKKNLSLYYRIKGWINNG</sequence>
<dbReference type="GO" id="GO:0016757">
    <property type="term" value="F:glycosyltransferase activity"/>
    <property type="evidence" value="ECO:0007669"/>
    <property type="project" value="UniProtKB-KW"/>
</dbReference>
<feature type="domain" description="Glycosyltransferase 2-like" evidence="5">
    <location>
        <begin position="53"/>
        <end position="228"/>
    </location>
</feature>
<keyword evidence="4" id="KW-1133">Transmembrane helix</keyword>
<feature type="transmembrane region" description="Helical" evidence="4">
    <location>
        <begin position="348"/>
        <end position="369"/>
    </location>
</feature>
<dbReference type="HOGENOM" id="CLU_603805_0_0_9"/>
<gene>
    <name evidence="6" type="ordered locus">CA_C2523</name>
</gene>
<dbReference type="Proteomes" id="UP000000814">
    <property type="component" value="Chromosome"/>
</dbReference>
<dbReference type="PANTHER" id="PTHR43630:SF1">
    <property type="entry name" value="POLY-BETA-1,6-N-ACETYL-D-GLUCOSAMINE SYNTHASE"/>
    <property type="match status" value="1"/>
</dbReference>
<keyword evidence="4" id="KW-0812">Transmembrane</keyword>
<organism evidence="6 7">
    <name type="scientific">Clostridium acetobutylicum (strain ATCC 824 / DSM 792 / JCM 1419 / IAM 19013 / LMG 5710 / NBRC 13948 / NRRL B-527 / VKM B-1787 / 2291 / W)</name>
    <dbReference type="NCBI Taxonomy" id="272562"/>
    <lineage>
        <taxon>Bacteria</taxon>
        <taxon>Bacillati</taxon>
        <taxon>Bacillota</taxon>
        <taxon>Clostridia</taxon>
        <taxon>Eubacteriales</taxon>
        <taxon>Clostridiaceae</taxon>
        <taxon>Clostridium</taxon>
    </lineage>
</organism>
<dbReference type="CAZy" id="GT2">
    <property type="family name" value="Glycosyltransferase Family 2"/>
</dbReference>
<dbReference type="AlphaFoldDB" id="Q97G47"/>
<dbReference type="STRING" id="272562.CA_C2523"/>
<dbReference type="PATRIC" id="fig|272562.8.peg.2717"/>
<feature type="transmembrane region" description="Helical" evidence="4">
    <location>
        <begin position="381"/>
        <end position="405"/>
    </location>
</feature>
<evidence type="ECO:0000313" key="6">
    <source>
        <dbReference type="EMBL" id="AAK80476.1"/>
    </source>
</evidence>
<keyword evidence="2" id="KW-0328">Glycosyltransferase</keyword>
<dbReference type="SUPFAM" id="SSF53448">
    <property type="entry name" value="Nucleotide-diphospho-sugar transferases"/>
    <property type="match status" value="1"/>
</dbReference>
<evidence type="ECO:0000256" key="3">
    <source>
        <dbReference type="ARBA" id="ARBA00022679"/>
    </source>
</evidence>
<dbReference type="InterPro" id="IPR001173">
    <property type="entry name" value="Glyco_trans_2-like"/>
</dbReference>
<keyword evidence="4" id="KW-0472">Membrane</keyword>
<evidence type="ECO:0000256" key="4">
    <source>
        <dbReference type="SAM" id="Phobius"/>
    </source>
</evidence>
<reference evidence="6 7" key="1">
    <citation type="journal article" date="2001" name="J. Bacteriol.">
        <title>Genome sequence and comparative analysis of the solvent-producing bacterium Clostridium acetobutylicum.</title>
        <authorList>
            <person name="Nolling J."/>
            <person name="Breton G."/>
            <person name="Omelchenko M.V."/>
            <person name="Makarova K.S."/>
            <person name="Zeng Q."/>
            <person name="Gibson R."/>
            <person name="Lee H.M."/>
            <person name="Dubois J."/>
            <person name="Qiu D."/>
            <person name="Hitti J."/>
            <person name="Wolf Y.I."/>
            <person name="Tatusov R.L."/>
            <person name="Sabathe F."/>
            <person name="Doucette-Stamm L."/>
            <person name="Soucaille P."/>
            <person name="Daly M.J."/>
            <person name="Bennett G.N."/>
            <person name="Koonin E.V."/>
            <person name="Smith D.R."/>
        </authorList>
    </citation>
    <scope>NUCLEOTIDE SEQUENCE [LARGE SCALE GENOMIC DNA]</scope>
    <source>
        <strain evidence="7">ATCC 824 / DSM 792 / JCM 1419 / LMG 5710 / VKM B-1787</strain>
    </source>
</reference>
<dbReference type="EMBL" id="AE001437">
    <property type="protein sequence ID" value="AAK80476.1"/>
    <property type="molecule type" value="Genomic_DNA"/>
</dbReference>
<dbReference type="KEGG" id="cac:CA_C2523"/>
<evidence type="ECO:0000259" key="5">
    <source>
        <dbReference type="Pfam" id="PF00535"/>
    </source>
</evidence>
<protein>
    <submittedName>
        <fullName evidence="6">Glycosyltransferase</fullName>
    </submittedName>
</protein>
<dbReference type="OrthoDB" id="9807778at2"/>
<dbReference type="Gene3D" id="3.90.550.10">
    <property type="entry name" value="Spore Coat Polysaccharide Biosynthesis Protein SpsA, Chain A"/>
    <property type="match status" value="1"/>
</dbReference>